<dbReference type="Pfam" id="PF03024">
    <property type="entry name" value="Folate_rec"/>
    <property type="match status" value="1"/>
</dbReference>
<comment type="caution">
    <text evidence="6">The sequence shown here is derived from an EMBL/GenBank/DDBJ whole genome shotgun (WGS) entry which is preliminary data.</text>
</comment>
<dbReference type="AlphaFoldDB" id="A0AAV0CC66"/>
<feature type="transmembrane region" description="Helical" evidence="4">
    <location>
        <begin position="251"/>
        <end position="268"/>
    </location>
</feature>
<dbReference type="InterPro" id="IPR053305">
    <property type="entry name" value="Folate-binding_rcpt-like"/>
</dbReference>
<keyword evidence="4" id="KW-0812">Transmembrane</keyword>
<name>A0AAV0CC66_9ASTE</name>
<dbReference type="PANTHER" id="PTHR37390">
    <property type="entry name" value="OS02G0592500 PROTEIN"/>
    <property type="match status" value="1"/>
</dbReference>
<protein>
    <recommendedName>
        <fullName evidence="5">Folate receptor-like domain-containing protein</fullName>
    </recommendedName>
</protein>
<evidence type="ECO:0000256" key="4">
    <source>
        <dbReference type="SAM" id="Phobius"/>
    </source>
</evidence>
<gene>
    <name evidence="7" type="ORF">CEPIT_LOCUS41941</name>
    <name evidence="6" type="ORF">CEPIT_LOCUS4765</name>
</gene>
<dbReference type="EMBL" id="CAMAPF010000024">
    <property type="protein sequence ID" value="CAH9073841.1"/>
    <property type="molecule type" value="Genomic_DNA"/>
</dbReference>
<accession>A0AAV0CC66</accession>
<dbReference type="PANTHER" id="PTHR37390:SF1">
    <property type="entry name" value="FOLATE-BINDING PROTEIN 1"/>
    <property type="match status" value="1"/>
</dbReference>
<evidence type="ECO:0000256" key="1">
    <source>
        <dbReference type="ARBA" id="ARBA00022729"/>
    </source>
</evidence>
<evidence type="ECO:0000256" key="3">
    <source>
        <dbReference type="SAM" id="MobiDB-lite"/>
    </source>
</evidence>
<keyword evidence="1" id="KW-0732">Signal</keyword>
<keyword evidence="4" id="KW-1133">Transmembrane helix</keyword>
<sequence length="306" mass="33986">MKVRRTGEVIRVTKQCRWMMKLYSYYALILLLASANLAAGKDEGVCISPGGRFPRFSNEGKPPRKVNKGPRDLNLCRVFRGKTCCDVTQTHPTLLSIRRLASAGEASQECLHLWEVLECSICDPYVGVQPGPPLICASLCDRVYQACSSAYFAVDTKTQVLAPCGVNDFVCGRASEWISNGTELCRIAGFSVKPMSDDPEEMSCYGGKSSRDSTAKSWGISNSKFAKTAHSSSTLESFKHWVEDIFFSERVSWAIGGMVLTAGLLFVSRRRSRRHRYKQASIKRTVRKLSSGSQAREAGRQVEDKK</sequence>
<keyword evidence="8" id="KW-1185">Reference proteome</keyword>
<feature type="domain" description="Folate receptor-like" evidence="5">
    <location>
        <begin position="66"/>
        <end position="204"/>
    </location>
</feature>
<reference evidence="6" key="1">
    <citation type="submission" date="2022-07" db="EMBL/GenBank/DDBJ databases">
        <authorList>
            <person name="Macas J."/>
            <person name="Novak P."/>
            <person name="Neumann P."/>
        </authorList>
    </citation>
    <scope>NUCLEOTIDE SEQUENCE</scope>
</reference>
<dbReference type="InterPro" id="IPR018143">
    <property type="entry name" value="Folate_rcpt-like"/>
</dbReference>
<dbReference type="Proteomes" id="UP001152523">
    <property type="component" value="Unassembled WGS sequence"/>
</dbReference>
<evidence type="ECO:0000313" key="8">
    <source>
        <dbReference type="Proteomes" id="UP001152523"/>
    </source>
</evidence>
<organism evidence="6 8">
    <name type="scientific">Cuscuta epithymum</name>
    <dbReference type="NCBI Taxonomy" id="186058"/>
    <lineage>
        <taxon>Eukaryota</taxon>
        <taxon>Viridiplantae</taxon>
        <taxon>Streptophyta</taxon>
        <taxon>Embryophyta</taxon>
        <taxon>Tracheophyta</taxon>
        <taxon>Spermatophyta</taxon>
        <taxon>Magnoliopsida</taxon>
        <taxon>eudicotyledons</taxon>
        <taxon>Gunneridae</taxon>
        <taxon>Pentapetalae</taxon>
        <taxon>asterids</taxon>
        <taxon>lamiids</taxon>
        <taxon>Solanales</taxon>
        <taxon>Convolvulaceae</taxon>
        <taxon>Cuscuteae</taxon>
        <taxon>Cuscuta</taxon>
        <taxon>Cuscuta subgen. Cuscuta</taxon>
    </lineage>
</organism>
<evidence type="ECO:0000313" key="6">
    <source>
        <dbReference type="EMBL" id="CAH9073841.1"/>
    </source>
</evidence>
<feature type="compositionally biased region" description="Basic and acidic residues" evidence="3">
    <location>
        <begin position="297"/>
        <end position="306"/>
    </location>
</feature>
<evidence type="ECO:0000313" key="7">
    <source>
        <dbReference type="EMBL" id="CAH9145085.1"/>
    </source>
</evidence>
<keyword evidence="2" id="KW-1015">Disulfide bond</keyword>
<evidence type="ECO:0000256" key="2">
    <source>
        <dbReference type="ARBA" id="ARBA00023157"/>
    </source>
</evidence>
<proteinExistence type="predicted"/>
<feature type="region of interest" description="Disordered" evidence="3">
    <location>
        <begin position="283"/>
        <end position="306"/>
    </location>
</feature>
<dbReference type="EMBL" id="CAMAPF010001073">
    <property type="protein sequence ID" value="CAH9145085.1"/>
    <property type="molecule type" value="Genomic_DNA"/>
</dbReference>
<keyword evidence="4" id="KW-0472">Membrane</keyword>
<evidence type="ECO:0000259" key="5">
    <source>
        <dbReference type="Pfam" id="PF03024"/>
    </source>
</evidence>